<evidence type="ECO:0000256" key="14">
    <source>
        <dbReference type="ARBA" id="ARBA00030048"/>
    </source>
</evidence>
<dbReference type="InterPro" id="IPR036615">
    <property type="entry name" value="Mur_ligase_C_dom_sf"/>
</dbReference>
<evidence type="ECO:0000259" key="22">
    <source>
        <dbReference type="Pfam" id="PF02875"/>
    </source>
</evidence>
<evidence type="ECO:0000256" key="9">
    <source>
        <dbReference type="ARBA" id="ARBA00022723"/>
    </source>
</evidence>
<evidence type="ECO:0000313" key="24">
    <source>
        <dbReference type="EMBL" id="NPE25660.1"/>
    </source>
</evidence>
<dbReference type="NCBIfam" id="TIGR01499">
    <property type="entry name" value="folC"/>
    <property type="match status" value="1"/>
</dbReference>
<keyword evidence="10 21" id="KW-0547">Nucleotide-binding</keyword>
<evidence type="ECO:0000256" key="5">
    <source>
        <dbReference type="ARBA" id="ARBA00013023"/>
    </source>
</evidence>
<keyword evidence="25" id="KW-1185">Reference proteome</keyword>
<evidence type="ECO:0000256" key="20">
    <source>
        <dbReference type="ARBA" id="ARBA00049161"/>
    </source>
</evidence>
<evidence type="ECO:0000256" key="11">
    <source>
        <dbReference type="ARBA" id="ARBA00022840"/>
    </source>
</evidence>
<gene>
    <name evidence="24" type="ORF">HPS54_09065</name>
</gene>
<dbReference type="PIRSF" id="PIRSF001563">
    <property type="entry name" value="Folylpolyglu_synth"/>
    <property type="match status" value="1"/>
</dbReference>
<evidence type="ECO:0000256" key="1">
    <source>
        <dbReference type="ARBA" id="ARBA00002714"/>
    </source>
</evidence>
<keyword evidence="13" id="KW-0289">Folate biosynthesis</keyword>
<evidence type="ECO:0000256" key="21">
    <source>
        <dbReference type="PIRNR" id="PIRNR001563"/>
    </source>
</evidence>
<accession>A0ABX2B4Q2</accession>
<proteinExistence type="inferred from homology"/>
<protein>
    <recommendedName>
        <fullName evidence="7">Dihydrofolate synthase/folylpolyglutamate synthase</fullName>
        <ecNumber evidence="5">6.3.2.12</ecNumber>
        <ecNumber evidence="6">6.3.2.17</ecNumber>
    </recommendedName>
    <alternativeName>
        <fullName evidence="16">Folylpoly-gamma-glutamate synthetase-dihydrofolate synthetase</fullName>
    </alternativeName>
    <alternativeName>
        <fullName evidence="14">Folylpolyglutamate synthetase</fullName>
    </alternativeName>
    <alternativeName>
        <fullName evidence="15">Tetrahydrofolylpolyglutamate synthase</fullName>
    </alternativeName>
</protein>
<dbReference type="InterPro" id="IPR013221">
    <property type="entry name" value="Mur_ligase_cen"/>
</dbReference>
<dbReference type="PROSITE" id="PS01012">
    <property type="entry name" value="FOLYLPOLYGLU_SYNT_2"/>
    <property type="match status" value="1"/>
</dbReference>
<dbReference type="Pfam" id="PF08245">
    <property type="entry name" value="Mur_ligase_M"/>
    <property type="match status" value="1"/>
</dbReference>
<dbReference type="EMBL" id="JABKKJ010000015">
    <property type="protein sequence ID" value="NPE25660.1"/>
    <property type="molecule type" value="Genomic_DNA"/>
</dbReference>
<evidence type="ECO:0000256" key="17">
    <source>
        <dbReference type="ARBA" id="ARBA00047493"/>
    </source>
</evidence>
<evidence type="ECO:0000256" key="19">
    <source>
        <dbReference type="ARBA" id="ARBA00049035"/>
    </source>
</evidence>
<dbReference type="SUPFAM" id="SSF53623">
    <property type="entry name" value="MurD-like peptide ligases, catalytic domain"/>
    <property type="match status" value="1"/>
</dbReference>
<comment type="catalytic activity">
    <reaction evidence="18">
        <text>10-formyltetrahydrofolyl-(gamma-L-Glu)(n) + L-glutamate + ATP = 10-formyltetrahydrofolyl-(gamma-L-Glu)(n+1) + ADP + phosphate + H(+)</text>
        <dbReference type="Rhea" id="RHEA:51904"/>
        <dbReference type="Rhea" id="RHEA-COMP:13088"/>
        <dbReference type="Rhea" id="RHEA-COMP:14300"/>
        <dbReference type="ChEBI" id="CHEBI:15378"/>
        <dbReference type="ChEBI" id="CHEBI:29985"/>
        <dbReference type="ChEBI" id="CHEBI:30616"/>
        <dbReference type="ChEBI" id="CHEBI:43474"/>
        <dbReference type="ChEBI" id="CHEBI:134413"/>
        <dbReference type="ChEBI" id="CHEBI:456216"/>
        <dbReference type="EC" id="6.3.2.17"/>
    </reaction>
</comment>
<comment type="catalytic activity">
    <reaction evidence="19">
        <text>(6R)-5,10-methylenetetrahydrofolyl-(gamma-L-Glu)(n) + L-glutamate + ATP = (6R)-5,10-methylenetetrahydrofolyl-(gamma-L-Glu)(n+1) + ADP + phosphate + H(+)</text>
        <dbReference type="Rhea" id="RHEA:51912"/>
        <dbReference type="Rhea" id="RHEA-COMP:13257"/>
        <dbReference type="Rhea" id="RHEA-COMP:13258"/>
        <dbReference type="ChEBI" id="CHEBI:15378"/>
        <dbReference type="ChEBI" id="CHEBI:29985"/>
        <dbReference type="ChEBI" id="CHEBI:30616"/>
        <dbReference type="ChEBI" id="CHEBI:43474"/>
        <dbReference type="ChEBI" id="CHEBI:136572"/>
        <dbReference type="ChEBI" id="CHEBI:456216"/>
        <dbReference type="EC" id="6.3.2.17"/>
    </reaction>
</comment>
<feature type="domain" description="Mur ligase central" evidence="23">
    <location>
        <begin position="51"/>
        <end position="269"/>
    </location>
</feature>
<dbReference type="EC" id="6.3.2.17" evidence="6"/>
<dbReference type="InterPro" id="IPR036565">
    <property type="entry name" value="Mur-like_cat_sf"/>
</dbReference>
<evidence type="ECO:0000256" key="12">
    <source>
        <dbReference type="ARBA" id="ARBA00022842"/>
    </source>
</evidence>
<comment type="pathway">
    <text evidence="3">Cofactor biosynthesis; tetrahydrofolylpolyglutamate biosynthesis.</text>
</comment>
<dbReference type="PANTHER" id="PTHR11136">
    <property type="entry name" value="FOLYLPOLYGLUTAMATE SYNTHASE-RELATED"/>
    <property type="match status" value="1"/>
</dbReference>
<evidence type="ECO:0000259" key="23">
    <source>
        <dbReference type="Pfam" id="PF08245"/>
    </source>
</evidence>
<comment type="catalytic activity">
    <reaction evidence="17">
        <text>(6S)-5,6,7,8-tetrahydrofolyl-(gamma-L-Glu)(n) + L-glutamate + ATP = (6S)-5,6,7,8-tetrahydrofolyl-(gamma-L-Glu)(n+1) + ADP + phosphate + H(+)</text>
        <dbReference type="Rhea" id="RHEA:10580"/>
        <dbReference type="Rhea" id="RHEA-COMP:14738"/>
        <dbReference type="Rhea" id="RHEA-COMP:14740"/>
        <dbReference type="ChEBI" id="CHEBI:15378"/>
        <dbReference type="ChEBI" id="CHEBI:29985"/>
        <dbReference type="ChEBI" id="CHEBI:30616"/>
        <dbReference type="ChEBI" id="CHEBI:43474"/>
        <dbReference type="ChEBI" id="CHEBI:141005"/>
        <dbReference type="ChEBI" id="CHEBI:456216"/>
        <dbReference type="EC" id="6.3.2.17"/>
    </reaction>
</comment>
<comment type="function">
    <text evidence="1">Functions in two distinct reactions of the de novo folate biosynthetic pathway. Catalyzes the addition of a glutamate residue to dihydropteroate (7,8-dihydropteroate or H2Pte) to form dihydrofolate (7,8-dihydrofolate monoglutamate or H2Pte-Glu). Also catalyzes successive additions of L-glutamate to tetrahydrofolate or 10-formyltetrahydrofolate or 5,10-methylenetetrahydrofolate, leading to folylpolyglutamate derivatives.</text>
</comment>
<dbReference type="InterPro" id="IPR004101">
    <property type="entry name" value="Mur_ligase_C"/>
</dbReference>
<evidence type="ECO:0000256" key="3">
    <source>
        <dbReference type="ARBA" id="ARBA00005150"/>
    </source>
</evidence>
<dbReference type="Pfam" id="PF02875">
    <property type="entry name" value="Mur_ligase_C"/>
    <property type="match status" value="1"/>
</dbReference>
<evidence type="ECO:0000313" key="25">
    <source>
        <dbReference type="Proteomes" id="UP000820977"/>
    </source>
</evidence>
<keyword evidence="11 21" id="KW-0067">ATP-binding</keyword>
<name>A0ABX2B4Q2_9BACT</name>
<comment type="catalytic activity">
    <reaction evidence="20">
        <text>7,8-dihydropteroate + L-glutamate + ATP = 7,8-dihydrofolate + ADP + phosphate + H(+)</text>
        <dbReference type="Rhea" id="RHEA:23584"/>
        <dbReference type="ChEBI" id="CHEBI:15378"/>
        <dbReference type="ChEBI" id="CHEBI:17839"/>
        <dbReference type="ChEBI" id="CHEBI:29985"/>
        <dbReference type="ChEBI" id="CHEBI:30616"/>
        <dbReference type="ChEBI" id="CHEBI:43474"/>
        <dbReference type="ChEBI" id="CHEBI:57451"/>
        <dbReference type="ChEBI" id="CHEBI:456216"/>
        <dbReference type="EC" id="6.3.2.12"/>
    </reaction>
</comment>
<evidence type="ECO:0000256" key="10">
    <source>
        <dbReference type="ARBA" id="ARBA00022741"/>
    </source>
</evidence>
<evidence type="ECO:0000256" key="7">
    <source>
        <dbReference type="ARBA" id="ARBA00019357"/>
    </source>
</evidence>
<dbReference type="RefSeq" id="WP_172345125.1">
    <property type="nucleotide sequence ID" value="NZ_CASYYZ010000018.1"/>
</dbReference>
<reference evidence="24 25" key="1">
    <citation type="submission" date="2020-05" db="EMBL/GenBank/DDBJ databases">
        <title>Distinct polysaccharide utilization as determinants for interspecies competition between intestinal Prevotella spp.</title>
        <authorList>
            <person name="Galvez E.J.C."/>
            <person name="Iljazovic A."/>
            <person name="Strowig T."/>
        </authorList>
    </citation>
    <scope>NUCLEOTIDE SEQUENCE [LARGE SCALE GENOMIC DNA]</scope>
    <source>
        <strain evidence="24 25">PCHR</strain>
    </source>
</reference>
<keyword evidence="12" id="KW-0460">Magnesium</keyword>
<evidence type="ECO:0000256" key="6">
    <source>
        <dbReference type="ARBA" id="ARBA00013025"/>
    </source>
</evidence>
<evidence type="ECO:0000256" key="8">
    <source>
        <dbReference type="ARBA" id="ARBA00022598"/>
    </source>
</evidence>
<evidence type="ECO:0000256" key="16">
    <source>
        <dbReference type="ARBA" id="ARBA00032510"/>
    </source>
</evidence>
<dbReference type="InterPro" id="IPR018109">
    <property type="entry name" value="Folylpolyglutamate_synth_CS"/>
</dbReference>
<evidence type="ECO:0000256" key="13">
    <source>
        <dbReference type="ARBA" id="ARBA00022909"/>
    </source>
</evidence>
<dbReference type="Gene3D" id="3.40.1190.10">
    <property type="entry name" value="Mur-like, catalytic domain"/>
    <property type="match status" value="1"/>
</dbReference>
<comment type="pathway">
    <text evidence="2">Cofactor biosynthesis; tetrahydrofolate biosynthesis; 7,8-dihydrofolate from 2-amino-4-hydroxy-6-hydroxymethyl-7,8-dihydropteridine diphosphate and 4-aminobenzoate: step 2/2.</text>
</comment>
<dbReference type="Gene3D" id="3.90.190.20">
    <property type="entry name" value="Mur ligase, C-terminal domain"/>
    <property type="match status" value="1"/>
</dbReference>
<sequence length="428" mass="47048">MTYEETIRYLYDSVPMFHKVGAVAYKEGLANTHALDRHFGHPHRQFRTIHVAGTNGKGSCSHTLAAMLQAEGYRVGLYTSPHLVSFRERIKVNGVPVSEDYVVRFVESERPFFEPLHPSFFELTTALAFKYFADRRVDIAVIEVGLGGRLDCTNIISPVLSVITNISLDHTQFLGDTLAKIASEKAGIIKPHTPVVIGEHTDETRAVFTAKAHQEQAPIYFAEDEKEIVSAEPQAAGGMSYTTKRYGKIEGELGGIYQTKNTATVLCAAKRLLDAGILTDSGRITTGIAKAASLTGLSGRWQKIQESPTVVCDTGHNTGGWMYLGKQLEMQKCRQMRIVFGMVDDKDIDSVMSLMPLNAVYYFTKASTHRAINERDVCRHGEAHGLKGTCHTDVKSAYTAAKADAGADDFIFVGGSSYVVADFLTYCV</sequence>
<comment type="similarity">
    <text evidence="4 21">Belongs to the folylpolyglutamate synthase family.</text>
</comment>
<evidence type="ECO:0000256" key="2">
    <source>
        <dbReference type="ARBA" id="ARBA00004799"/>
    </source>
</evidence>
<keyword evidence="9" id="KW-0479">Metal-binding</keyword>
<dbReference type="PANTHER" id="PTHR11136:SF0">
    <property type="entry name" value="DIHYDROFOLATE SYNTHETASE-RELATED"/>
    <property type="match status" value="1"/>
</dbReference>
<dbReference type="EC" id="6.3.2.12" evidence="5"/>
<dbReference type="Proteomes" id="UP000820977">
    <property type="component" value="Unassembled WGS sequence"/>
</dbReference>
<dbReference type="InterPro" id="IPR001645">
    <property type="entry name" value="Folylpolyglutamate_synth"/>
</dbReference>
<evidence type="ECO:0000256" key="18">
    <source>
        <dbReference type="ARBA" id="ARBA00047808"/>
    </source>
</evidence>
<keyword evidence="8 21" id="KW-0436">Ligase</keyword>
<feature type="domain" description="Mur ligase C-terminal" evidence="22">
    <location>
        <begin position="299"/>
        <end position="416"/>
    </location>
</feature>
<evidence type="ECO:0000256" key="15">
    <source>
        <dbReference type="ARBA" id="ARBA00030592"/>
    </source>
</evidence>
<dbReference type="SUPFAM" id="SSF53244">
    <property type="entry name" value="MurD-like peptide ligases, peptide-binding domain"/>
    <property type="match status" value="1"/>
</dbReference>
<evidence type="ECO:0000256" key="4">
    <source>
        <dbReference type="ARBA" id="ARBA00008276"/>
    </source>
</evidence>
<organism evidence="24 25">
    <name type="scientific">Xylanibacter caecicola</name>
    <dbReference type="NCBI Taxonomy" id="2736294"/>
    <lineage>
        <taxon>Bacteria</taxon>
        <taxon>Pseudomonadati</taxon>
        <taxon>Bacteroidota</taxon>
        <taxon>Bacteroidia</taxon>
        <taxon>Bacteroidales</taxon>
        <taxon>Prevotellaceae</taxon>
        <taxon>Xylanibacter</taxon>
    </lineage>
</organism>
<comment type="caution">
    <text evidence="24">The sequence shown here is derived from an EMBL/GenBank/DDBJ whole genome shotgun (WGS) entry which is preliminary data.</text>
</comment>